<dbReference type="Proteomes" id="UP000610459">
    <property type="component" value="Unassembled WGS sequence"/>
</dbReference>
<evidence type="ECO:0000313" key="2">
    <source>
        <dbReference type="Proteomes" id="UP000610459"/>
    </source>
</evidence>
<sequence>MDAGNETEYFNIILKNVKVTTVSPCLAPSGMSSTHLETPELRYAAITWKYVEGNIIYRGTWNERATA</sequence>
<keyword evidence="2" id="KW-1185">Reference proteome</keyword>
<name>A0ACC5PMV5_ENTAG</name>
<accession>A0ACC5PMV5</accession>
<proteinExistence type="predicted"/>
<comment type="caution">
    <text evidence="1">The sequence shown here is derived from an EMBL/GenBank/DDBJ whole genome shotgun (WGS) entry which is preliminary data.</text>
</comment>
<reference evidence="1 2" key="1">
    <citation type="journal article" date="2020" name="FEMS Microbiol. Ecol.">
        <title>Temporal dynamics of bacterial communities during seed development and maturation.</title>
        <authorList>
            <person name="Chesneau G."/>
            <person name="Torres-Cortes G."/>
            <person name="Briand M."/>
            <person name="Darrasse A."/>
            <person name="Preveaux A."/>
            <person name="Marais C."/>
            <person name="Jacques M.A."/>
            <person name="Shade A."/>
            <person name="Barret M."/>
        </authorList>
    </citation>
    <scope>NUCLEOTIDE SEQUENCE [LARGE SCALE GENOMIC DNA]</scope>
    <source>
        <strain evidence="1 2">CFBP13709</strain>
    </source>
</reference>
<dbReference type="EMBL" id="JACYNR010000005">
    <property type="protein sequence ID" value="MBD8126326.1"/>
    <property type="molecule type" value="Genomic_DNA"/>
</dbReference>
<organism evidence="1 2">
    <name type="scientific">Enterobacter agglomerans</name>
    <name type="common">Erwinia herbicola</name>
    <name type="synonym">Pantoea agglomerans</name>
    <dbReference type="NCBI Taxonomy" id="549"/>
    <lineage>
        <taxon>Bacteria</taxon>
        <taxon>Pseudomonadati</taxon>
        <taxon>Pseudomonadota</taxon>
        <taxon>Gammaproteobacteria</taxon>
        <taxon>Enterobacterales</taxon>
        <taxon>Erwiniaceae</taxon>
        <taxon>Pantoea</taxon>
        <taxon>Pantoea agglomerans group</taxon>
    </lineage>
</organism>
<gene>
    <name evidence="1" type="ORF">IFT41_09410</name>
</gene>
<protein>
    <submittedName>
        <fullName evidence="1">Type VI secretion system tube protein Hcp</fullName>
    </submittedName>
</protein>
<evidence type="ECO:0000313" key="1">
    <source>
        <dbReference type="EMBL" id="MBD8126326.1"/>
    </source>
</evidence>